<accession>A0A2P5CUF5</accession>
<dbReference type="PANTHER" id="PTHR47165:SF4">
    <property type="entry name" value="OS03G0429900 PROTEIN"/>
    <property type="match status" value="1"/>
</dbReference>
<dbReference type="Gene3D" id="2.40.50.140">
    <property type="entry name" value="Nucleic acid-binding proteins"/>
    <property type="match status" value="1"/>
</dbReference>
<evidence type="ECO:0000313" key="1">
    <source>
        <dbReference type="EMBL" id="PON64685.1"/>
    </source>
</evidence>
<protein>
    <submittedName>
        <fullName evidence="1">Nucleic acid-binding, OB-fold containing protein</fullName>
    </submittedName>
</protein>
<dbReference type="EMBL" id="JXTC01000326">
    <property type="protein sequence ID" value="PON64685.1"/>
    <property type="molecule type" value="Genomic_DNA"/>
</dbReference>
<dbReference type="Proteomes" id="UP000237000">
    <property type="component" value="Unassembled WGS sequence"/>
</dbReference>
<dbReference type="PANTHER" id="PTHR47165">
    <property type="entry name" value="OS03G0429900 PROTEIN"/>
    <property type="match status" value="1"/>
</dbReference>
<gene>
    <name evidence="1" type="ORF">TorRG33x02_272830</name>
</gene>
<name>A0A2P5CUF5_TREOI</name>
<comment type="caution">
    <text evidence="1">The sequence shown here is derived from an EMBL/GenBank/DDBJ whole genome shotgun (WGS) entry which is preliminary data.</text>
</comment>
<dbReference type="OrthoDB" id="1725660at2759"/>
<organism evidence="1 2">
    <name type="scientific">Trema orientale</name>
    <name type="common">Charcoal tree</name>
    <name type="synonym">Celtis orientalis</name>
    <dbReference type="NCBI Taxonomy" id="63057"/>
    <lineage>
        <taxon>Eukaryota</taxon>
        <taxon>Viridiplantae</taxon>
        <taxon>Streptophyta</taxon>
        <taxon>Embryophyta</taxon>
        <taxon>Tracheophyta</taxon>
        <taxon>Spermatophyta</taxon>
        <taxon>Magnoliopsida</taxon>
        <taxon>eudicotyledons</taxon>
        <taxon>Gunneridae</taxon>
        <taxon>Pentapetalae</taxon>
        <taxon>rosids</taxon>
        <taxon>fabids</taxon>
        <taxon>Rosales</taxon>
        <taxon>Cannabaceae</taxon>
        <taxon>Trema</taxon>
    </lineage>
</organism>
<sequence length="168" mass="19253">MSLVIKKKYTLIPEVAKDETDWTAKVIVAEKAMPHASLRSPTKHQGLLLIDPEGNKIHASIYSNNIPTFEHKLQMTRTYLLSNATVKDAKAEFRQRDDELHWTINTKTTLQEIYENHDDVLPSVYNFTPFTEIQSFMDRFTEINVLAVVIDIRPQRKVQTPISGASTI</sequence>
<dbReference type="InterPro" id="IPR012340">
    <property type="entry name" value="NA-bd_OB-fold"/>
</dbReference>
<dbReference type="InParanoid" id="A0A2P5CUF5"/>
<keyword evidence="2" id="KW-1185">Reference proteome</keyword>
<reference evidence="2" key="1">
    <citation type="submission" date="2016-06" db="EMBL/GenBank/DDBJ databases">
        <title>Parallel loss of symbiosis genes in relatives of nitrogen-fixing non-legume Parasponia.</title>
        <authorList>
            <person name="Van Velzen R."/>
            <person name="Holmer R."/>
            <person name="Bu F."/>
            <person name="Rutten L."/>
            <person name="Van Zeijl A."/>
            <person name="Liu W."/>
            <person name="Santuari L."/>
            <person name="Cao Q."/>
            <person name="Sharma T."/>
            <person name="Shen D."/>
            <person name="Roswanjaya Y."/>
            <person name="Wardhani T."/>
            <person name="Kalhor M.S."/>
            <person name="Jansen J."/>
            <person name="Van den Hoogen J."/>
            <person name="Gungor B."/>
            <person name="Hartog M."/>
            <person name="Hontelez J."/>
            <person name="Verver J."/>
            <person name="Yang W.-C."/>
            <person name="Schijlen E."/>
            <person name="Repin R."/>
            <person name="Schilthuizen M."/>
            <person name="Schranz E."/>
            <person name="Heidstra R."/>
            <person name="Miyata K."/>
            <person name="Fedorova E."/>
            <person name="Kohlen W."/>
            <person name="Bisseling T."/>
            <person name="Smit S."/>
            <person name="Geurts R."/>
        </authorList>
    </citation>
    <scope>NUCLEOTIDE SEQUENCE [LARGE SCALE GENOMIC DNA]</scope>
    <source>
        <strain evidence="2">cv. RG33-2</strain>
    </source>
</reference>
<dbReference type="STRING" id="63057.A0A2P5CUF5"/>
<dbReference type="SUPFAM" id="SSF50249">
    <property type="entry name" value="Nucleic acid-binding proteins"/>
    <property type="match status" value="1"/>
</dbReference>
<evidence type="ECO:0000313" key="2">
    <source>
        <dbReference type="Proteomes" id="UP000237000"/>
    </source>
</evidence>
<dbReference type="AlphaFoldDB" id="A0A2P5CUF5"/>
<proteinExistence type="predicted"/>